<dbReference type="GeneID" id="63145608"/>
<dbReference type="AlphaFoldDB" id="A0A369B0K3"/>
<dbReference type="EMBL" id="NGJX01000001">
    <property type="protein sequence ID" value="RSU05514.1"/>
    <property type="molecule type" value="Genomic_DNA"/>
</dbReference>
<name>A0A369B0K3_9ENTE</name>
<sequence>MLVVSANTAIVHGEEEILSGEVTTILETSNQVDSDIFKDESNLLYKIVGEGEVQVGDGEKPIPNLGTNITIPDVVNHNGVAYQVTVIAPFAFTTYEDEAGNISEDGSNVEHFAKYD</sequence>
<dbReference type="Proteomes" id="UP000288197">
    <property type="component" value="Unassembled WGS sequence"/>
</dbReference>
<comment type="caution">
    <text evidence="1">The sequence shown here is derived from an EMBL/GenBank/DDBJ whole genome shotgun (WGS) entry which is preliminary data.</text>
</comment>
<accession>A0A369B0K3</accession>
<dbReference type="RefSeq" id="WP_114288871.1">
    <property type="nucleotide sequence ID" value="NZ_JBMAKV010000015.1"/>
</dbReference>
<evidence type="ECO:0000313" key="1">
    <source>
        <dbReference type="EMBL" id="RSU05514.1"/>
    </source>
</evidence>
<organism evidence="1 2">
    <name type="scientific">Vagococcus fluvialis</name>
    <dbReference type="NCBI Taxonomy" id="2738"/>
    <lineage>
        <taxon>Bacteria</taxon>
        <taxon>Bacillati</taxon>
        <taxon>Bacillota</taxon>
        <taxon>Bacilli</taxon>
        <taxon>Lactobacillales</taxon>
        <taxon>Enterococcaceae</taxon>
        <taxon>Vagococcus</taxon>
    </lineage>
</organism>
<reference evidence="1 2" key="1">
    <citation type="submission" date="2017-05" db="EMBL/GenBank/DDBJ databases">
        <title>Vagococcus spp. assemblies.</title>
        <authorList>
            <person name="Gulvik C.A."/>
        </authorList>
    </citation>
    <scope>NUCLEOTIDE SEQUENCE [LARGE SCALE GENOMIC DNA]</scope>
    <source>
        <strain evidence="1 2">NCFB 2497</strain>
    </source>
</reference>
<gene>
    <name evidence="1" type="ORF">CBF32_00515</name>
</gene>
<evidence type="ECO:0000313" key="2">
    <source>
        <dbReference type="Proteomes" id="UP000288197"/>
    </source>
</evidence>
<proteinExistence type="predicted"/>
<keyword evidence="2" id="KW-1185">Reference proteome</keyword>
<protein>
    <submittedName>
        <fullName evidence="1">Uncharacterized protein</fullName>
    </submittedName>
</protein>